<gene>
    <name evidence="1" type="ORF">LXO92_07775</name>
</gene>
<sequence length="80" mass="9087">MTYFKLRQSMENDDVNAVKMIISSLNEINTRISTCTIEAGLTNQLEIERFNEEVLVSFGLDKFHASSPNELALNTFKDSI</sequence>
<evidence type="ECO:0000313" key="1">
    <source>
        <dbReference type="EMBL" id="MCE3532275.1"/>
    </source>
</evidence>
<evidence type="ECO:0000313" key="2">
    <source>
        <dbReference type="Proteomes" id="UP001320170"/>
    </source>
</evidence>
<dbReference type="Proteomes" id="UP001320170">
    <property type="component" value="Unassembled WGS sequence"/>
</dbReference>
<accession>A0ABS8X448</accession>
<evidence type="ECO:0008006" key="3">
    <source>
        <dbReference type="Google" id="ProtNLM"/>
    </source>
</evidence>
<keyword evidence="2" id="KW-1185">Reference proteome</keyword>
<dbReference type="RefSeq" id="WP_233291524.1">
    <property type="nucleotide sequence ID" value="NZ_JAJTND010000004.1"/>
</dbReference>
<comment type="caution">
    <text evidence="1">The sequence shown here is derived from an EMBL/GenBank/DDBJ whole genome shotgun (WGS) entry which is preliminary data.</text>
</comment>
<protein>
    <recommendedName>
        <fullName evidence="3">Ankyrin repeat protein</fullName>
    </recommendedName>
</protein>
<organism evidence="1 2">
    <name type="scientific">Legionella resiliens</name>
    <dbReference type="NCBI Taxonomy" id="2905958"/>
    <lineage>
        <taxon>Bacteria</taxon>
        <taxon>Pseudomonadati</taxon>
        <taxon>Pseudomonadota</taxon>
        <taxon>Gammaproteobacteria</taxon>
        <taxon>Legionellales</taxon>
        <taxon>Legionellaceae</taxon>
        <taxon>Legionella</taxon>
    </lineage>
</organism>
<proteinExistence type="predicted"/>
<reference evidence="1 2" key="1">
    <citation type="journal article" date="2024" name="Pathogens">
        <title>Characterization of a Novel Species of Legionella Isolated from a Healthcare Facility: Legionella resiliens sp. nov.</title>
        <authorList>
            <person name="Cristino S."/>
            <person name="Pascale M.R."/>
            <person name="Marino F."/>
            <person name="Derelitto C."/>
            <person name="Salaris S."/>
            <person name="Orsini M."/>
            <person name="Squarzoni S."/>
            <person name="Grottola A."/>
            <person name="Girolamini L."/>
        </authorList>
    </citation>
    <scope>NUCLEOTIDE SEQUENCE [LARGE SCALE GENOMIC DNA]</scope>
    <source>
        <strain evidence="1 2">8cVS16</strain>
    </source>
</reference>
<dbReference type="EMBL" id="JAJTND010000004">
    <property type="protein sequence ID" value="MCE3532275.1"/>
    <property type="molecule type" value="Genomic_DNA"/>
</dbReference>
<name>A0ABS8X448_9GAMM</name>